<sequence length="168" mass="18476">MKKLSLTIIAIGVLFSSCSKDAISDKLDELTGKDALVGKWELVEFNVDEEAAGTYLNLAEDALEKLIEEDCAIVTFEFKEDATLVTENAIDYLEFNAGPTGLIVDCPSEKDIETTMYTYVDGVLKFKDKNGEEISAKASIEADVMTVDAEGLDLPNFNTKGELIFNRK</sequence>
<gene>
    <name evidence="1" type="ORF">CLV91_0222</name>
</gene>
<evidence type="ECO:0000313" key="2">
    <source>
        <dbReference type="Proteomes" id="UP000269412"/>
    </source>
</evidence>
<accession>A0A495EBB6</accession>
<dbReference type="Proteomes" id="UP000269412">
    <property type="component" value="Unassembled WGS sequence"/>
</dbReference>
<protein>
    <recommendedName>
        <fullName evidence="3">Lipocalin-like protein</fullName>
    </recommendedName>
</protein>
<dbReference type="RefSeq" id="WP_121063116.1">
    <property type="nucleotide sequence ID" value="NZ_RBIQ01000007.1"/>
</dbReference>
<dbReference type="OrthoDB" id="1434105at2"/>
<name>A0A495EBB6_9FLAO</name>
<proteinExistence type="predicted"/>
<keyword evidence="2" id="KW-1185">Reference proteome</keyword>
<dbReference type="AlphaFoldDB" id="A0A495EBB6"/>
<reference evidence="1 2" key="1">
    <citation type="submission" date="2018-10" db="EMBL/GenBank/DDBJ databases">
        <title>Genomic Encyclopedia of Archaeal and Bacterial Type Strains, Phase II (KMG-II): from individual species to whole genera.</title>
        <authorList>
            <person name="Goeker M."/>
        </authorList>
    </citation>
    <scope>NUCLEOTIDE SEQUENCE [LARGE SCALE GENOMIC DNA]</scope>
    <source>
        <strain evidence="1 2">DSM 25230</strain>
    </source>
</reference>
<comment type="caution">
    <text evidence="1">The sequence shown here is derived from an EMBL/GenBank/DDBJ whole genome shotgun (WGS) entry which is preliminary data.</text>
</comment>
<evidence type="ECO:0000313" key="1">
    <source>
        <dbReference type="EMBL" id="RKR14150.1"/>
    </source>
</evidence>
<evidence type="ECO:0008006" key="3">
    <source>
        <dbReference type="Google" id="ProtNLM"/>
    </source>
</evidence>
<dbReference type="EMBL" id="RBIQ01000007">
    <property type="protein sequence ID" value="RKR14150.1"/>
    <property type="molecule type" value="Genomic_DNA"/>
</dbReference>
<organism evidence="1 2">
    <name type="scientific">Maribacter vaceletii</name>
    <dbReference type="NCBI Taxonomy" id="1206816"/>
    <lineage>
        <taxon>Bacteria</taxon>
        <taxon>Pseudomonadati</taxon>
        <taxon>Bacteroidota</taxon>
        <taxon>Flavobacteriia</taxon>
        <taxon>Flavobacteriales</taxon>
        <taxon>Flavobacteriaceae</taxon>
        <taxon>Maribacter</taxon>
    </lineage>
</organism>
<dbReference type="PROSITE" id="PS51257">
    <property type="entry name" value="PROKAR_LIPOPROTEIN"/>
    <property type="match status" value="1"/>
</dbReference>